<dbReference type="KEGG" id="pazo:AYR47_07990"/>
<evidence type="ECO:0000313" key="2">
    <source>
        <dbReference type="EMBL" id="AMN78266.1"/>
    </source>
</evidence>
<evidence type="ECO:0000313" key="3">
    <source>
        <dbReference type="Proteomes" id="UP000070516"/>
    </source>
</evidence>
<reference evidence="2 3" key="1">
    <citation type="submission" date="2016-02" db="EMBL/GenBank/DDBJ databases">
        <title>Complete genome sequence of Pseudomonas azotoformans S4.</title>
        <authorList>
            <person name="Fang Y."/>
            <person name="Wu L."/>
            <person name="Feng G."/>
        </authorList>
    </citation>
    <scope>NUCLEOTIDE SEQUENCE [LARGE SCALE GENOMIC DNA]</scope>
    <source>
        <strain evidence="2 3">S4</strain>
    </source>
</reference>
<organism evidence="2 3">
    <name type="scientific">Pseudomonas azotoformans</name>
    <dbReference type="NCBI Taxonomy" id="47878"/>
    <lineage>
        <taxon>Bacteria</taxon>
        <taxon>Pseudomonadati</taxon>
        <taxon>Pseudomonadota</taxon>
        <taxon>Gammaproteobacteria</taxon>
        <taxon>Pseudomonadales</taxon>
        <taxon>Pseudomonadaceae</taxon>
        <taxon>Pseudomonas</taxon>
    </lineage>
</organism>
<proteinExistence type="predicted"/>
<name>A0A127HUJ1_PSEAZ</name>
<protein>
    <submittedName>
        <fullName evidence="2">Uncharacterized protein</fullName>
    </submittedName>
</protein>
<accession>A0A127HUJ1</accession>
<evidence type="ECO:0000256" key="1">
    <source>
        <dbReference type="SAM" id="MobiDB-lite"/>
    </source>
</evidence>
<dbReference type="AlphaFoldDB" id="A0A127HUJ1"/>
<feature type="region of interest" description="Disordered" evidence="1">
    <location>
        <begin position="1"/>
        <end position="29"/>
    </location>
</feature>
<sequence>MSLLSGLLDHMPPAIAGVDSPKVDSRPRPRLVLANPVERTPRLITSPHASAATATPEWRQARDQYLTHIMVCRSCYAPTGRYCTAGVQLRASYDATPMEAHQ</sequence>
<dbReference type="EMBL" id="CP014546">
    <property type="protein sequence ID" value="AMN78266.1"/>
    <property type="molecule type" value="Genomic_DNA"/>
</dbReference>
<gene>
    <name evidence="2" type="ORF">AYR47_07990</name>
</gene>
<dbReference type="Proteomes" id="UP000070516">
    <property type="component" value="Chromosome"/>
</dbReference>